<organism evidence="10 11">
    <name type="scientific">Apostasia shenzhenica</name>
    <dbReference type="NCBI Taxonomy" id="1088818"/>
    <lineage>
        <taxon>Eukaryota</taxon>
        <taxon>Viridiplantae</taxon>
        <taxon>Streptophyta</taxon>
        <taxon>Embryophyta</taxon>
        <taxon>Tracheophyta</taxon>
        <taxon>Spermatophyta</taxon>
        <taxon>Magnoliopsida</taxon>
        <taxon>Liliopsida</taxon>
        <taxon>Asparagales</taxon>
        <taxon>Orchidaceae</taxon>
        <taxon>Apostasioideae</taxon>
        <taxon>Apostasia</taxon>
    </lineage>
</organism>
<dbReference type="GO" id="GO:0000981">
    <property type="term" value="F:DNA-binding transcription factor activity, RNA polymerase II-specific"/>
    <property type="evidence" value="ECO:0007669"/>
    <property type="project" value="TreeGrafter"/>
</dbReference>
<dbReference type="GO" id="GO:0046983">
    <property type="term" value="F:protein dimerization activity"/>
    <property type="evidence" value="ECO:0007669"/>
    <property type="project" value="InterPro"/>
</dbReference>
<name>A0A2I0ASU6_9ASPA</name>
<comment type="function">
    <text evidence="6">Transcription activator that binds to the DNA motif 5'-CACGTGG-3' in the promoter of iron (Fe) deficiency-inducible genes as well as of genes involved in iron homeostasis, thus contributing to basal tolerance to iron deficiency, iron uptake from soil and iron transport, particularly during seed maturation and germination. Promotes the accumulation of mugineic acid family phytosiderophores (MAs). Required for ethylene-mediated signaling during iron deficiency responses. Improves growth and yield, especially in calcareous soil with low iron availability. Promotes iron concentration in shoots and grain.</text>
</comment>
<dbReference type="FunFam" id="4.10.280.10:FF:000074">
    <property type="entry name" value="Transcription factor ORG2"/>
    <property type="match status" value="1"/>
</dbReference>
<dbReference type="Pfam" id="PF00010">
    <property type="entry name" value="HLH"/>
    <property type="match status" value="1"/>
</dbReference>
<dbReference type="PANTHER" id="PTHR13935:SF41">
    <property type="entry name" value="TRANSCRIPTION FACTOR ORG2-RELATED"/>
    <property type="match status" value="1"/>
</dbReference>
<gene>
    <name evidence="10" type="primary">ORG2</name>
    <name evidence="10" type="ORF">AXF42_Ash008910</name>
</gene>
<evidence type="ECO:0000256" key="2">
    <source>
        <dbReference type="ARBA" id="ARBA00023015"/>
    </source>
</evidence>
<dbReference type="InterPro" id="IPR036638">
    <property type="entry name" value="HLH_DNA-bd_sf"/>
</dbReference>
<feature type="coiled-coil region" evidence="8">
    <location>
        <begin position="92"/>
        <end position="119"/>
    </location>
</feature>
<comment type="similarity">
    <text evidence="1">Belongs to the bHLH protein family.</text>
</comment>
<dbReference type="OrthoDB" id="6106870at2759"/>
<evidence type="ECO:0000256" key="4">
    <source>
        <dbReference type="ARBA" id="ARBA00023163"/>
    </source>
</evidence>
<dbReference type="Gene3D" id="4.10.280.10">
    <property type="entry name" value="Helix-loop-helix DNA-binding domain"/>
    <property type="match status" value="1"/>
</dbReference>
<dbReference type="SUPFAM" id="SSF47459">
    <property type="entry name" value="HLH, helix-loop-helix DNA-binding domain"/>
    <property type="match status" value="1"/>
</dbReference>
<dbReference type="GO" id="GO:0042594">
    <property type="term" value="P:response to starvation"/>
    <property type="evidence" value="ECO:0007669"/>
    <property type="project" value="UniProtKB-ARBA"/>
</dbReference>
<dbReference type="PANTHER" id="PTHR13935">
    <property type="entry name" value="ACHAETE-SCUTE TRANSCRIPTION FACTOR-RELATED"/>
    <property type="match status" value="1"/>
</dbReference>
<sequence>MQDLLCLDEVSFSLPPSPAPPAELDDLSWPSVLSPISGHCRSPRKKNHNAYERDRRKKLNSLFSSLRSLLPESGHRKKLSIPSTVNQMLKYIPELQQHIEQLKKKKEELQIEISQGSLQEHLAHRNNDCALPIVSAICLSKKEIMIQLCFTKDNNKAGSRGSFSRVLMALEEEGLQLMNASSFVANDRRIFHFLHLEVINNIIN</sequence>
<keyword evidence="5" id="KW-0539">Nucleus</keyword>
<evidence type="ECO:0000313" key="10">
    <source>
        <dbReference type="EMBL" id="PKA58623.1"/>
    </source>
</evidence>
<dbReference type="PROSITE" id="PS50888">
    <property type="entry name" value="BHLH"/>
    <property type="match status" value="1"/>
</dbReference>
<reference evidence="10 11" key="1">
    <citation type="journal article" date="2017" name="Nature">
        <title>The Apostasia genome and the evolution of orchids.</title>
        <authorList>
            <person name="Zhang G.Q."/>
            <person name="Liu K.W."/>
            <person name="Li Z."/>
            <person name="Lohaus R."/>
            <person name="Hsiao Y.Y."/>
            <person name="Niu S.C."/>
            <person name="Wang J.Y."/>
            <person name="Lin Y.C."/>
            <person name="Xu Q."/>
            <person name="Chen L.J."/>
            <person name="Yoshida K."/>
            <person name="Fujiwara S."/>
            <person name="Wang Z.W."/>
            <person name="Zhang Y.Q."/>
            <person name="Mitsuda N."/>
            <person name="Wang M."/>
            <person name="Liu G.H."/>
            <person name="Pecoraro L."/>
            <person name="Huang H.X."/>
            <person name="Xiao X.J."/>
            <person name="Lin M."/>
            <person name="Wu X.Y."/>
            <person name="Wu W.L."/>
            <person name="Chen Y.Y."/>
            <person name="Chang S.B."/>
            <person name="Sakamoto S."/>
            <person name="Ohme-Takagi M."/>
            <person name="Yagi M."/>
            <person name="Zeng S.J."/>
            <person name="Shen C.Y."/>
            <person name="Yeh C.M."/>
            <person name="Luo Y.B."/>
            <person name="Tsai W.C."/>
            <person name="Van de Peer Y."/>
            <person name="Liu Z.J."/>
        </authorList>
    </citation>
    <scope>NUCLEOTIDE SEQUENCE [LARGE SCALE GENOMIC DNA]</scope>
    <source>
        <strain evidence="11">cv. Shenzhen</strain>
        <tissue evidence="10">Stem</tissue>
    </source>
</reference>
<feature type="domain" description="BHLH" evidence="9">
    <location>
        <begin position="43"/>
        <end position="95"/>
    </location>
</feature>
<dbReference type="STRING" id="1088818.A0A2I0ASU6"/>
<keyword evidence="3" id="KW-0238">DNA-binding</keyword>
<evidence type="ECO:0000256" key="1">
    <source>
        <dbReference type="ARBA" id="ARBA00005510"/>
    </source>
</evidence>
<accession>A0A2I0ASU6</accession>
<evidence type="ECO:0000256" key="7">
    <source>
        <dbReference type="ARBA" id="ARBA00074844"/>
    </source>
</evidence>
<evidence type="ECO:0000256" key="5">
    <source>
        <dbReference type="ARBA" id="ARBA00023242"/>
    </source>
</evidence>
<evidence type="ECO:0000259" key="9">
    <source>
        <dbReference type="PROSITE" id="PS50888"/>
    </source>
</evidence>
<keyword evidence="11" id="KW-1185">Reference proteome</keyword>
<dbReference type="EMBL" id="KZ451951">
    <property type="protein sequence ID" value="PKA58623.1"/>
    <property type="molecule type" value="Genomic_DNA"/>
</dbReference>
<protein>
    <recommendedName>
        <fullName evidence="7">Protein IRON-RELATED TRANSCRIPTION FACTOR 2</fullName>
    </recommendedName>
</protein>
<evidence type="ECO:0000256" key="6">
    <source>
        <dbReference type="ARBA" id="ARBA00056447"/>
    </source>
</evidence>
<proteinExistence type="inferred from homology"/>
<keyword evidence="4" id="KW-0804">Transcription</keyword>
<evidence type="ECO:0000256" key="3">
    <source>
        <dbReference type="ARBA" id="ARBA00023125"/>
    </source>
</evidence>
<keyword evidence="8" id="KW-0175">Coiled coil</keyword>
<evidence type="ECO:0000256" key="8">
    <source>
        <dbReference type="SAM" id="Coils"/>
    </source>
</evidence>
<dbReference type="GO" id="GO:0090575">
    <property type="term" value="C:RNA polymerase II transcription regulator complex"/>
    <property type="evidence" value="ECO:0007669"/>
    <property type="project" value="TreeGrafter"/>
</dbReference>
<dbReference type="SMART" id="SM00353">
    <property type="entry name" value="HLH"/>
    <property type="match status" value="1"/>
</dbReference>
<evidence type="ECO:0000313" key="11">
    <source>
        <dbReference type="Proteomes" id="UP000236161"/>
    </source>
</evidence>
<dbReference type="Proteomes" id="UP000236161">
    <property type="component" value="Unassembled WGS sequence"/>
</dbReference>
<dbReference type="InterPro" id="IPR011598">
    <property type="entry name" value="bHLH_dom"/>
</dbReference>
<keyword evidence="2" id="KW-0805">Transcription regulation</keyword>
<dbReference type="AlphaFoldDB" id="A0A2I0ASU6"/>
<dbReference type="InterPro" id="IPR015660">
    <property type="entry name" value="MASH1/Ascl1a-like"/>
</dbReference>
<dbReference type="GO" id="GO:0000977">
    <property type="term" value="F:RNA polymerase II transcription regulatory region sequence-specific DNA binding"/>
    <property type="evidence" value="ECO:0007669"/>
    <property type="project" value="TreeGrafter"/>
</dbReference>